<gene>
    <name evidence="5" type="ORF">C2S_10890</name>
</gene>
<dbReference type="SUPFAM" id="SSF51197">
    <property type="entry name" value="Clavaminate synthase-like"/>
    <property type="match status" value="1"/>
</dbReference>
<organism evidence="5 6">
    <name type="scientific">Fusarium fujikuroi</name>
    <name type="common">Bakanae and foot rot disease fungus</name>
    <name type="synonym">Gibberella fujikuroi</name>
    <dbReference type="NCBI Taxonomy" id="5127"/>
    <lineage>
        <taxon>Eukaryota</taxon>
        <taxon>Fungi</taxon>
        <taxon>Dikarya</taxon>
        <taxon>Ascomycota</taxon>
        <taxon>Pezizomycotina</taxon>
        <taxon>Sordariomycetes</taxon>
        <taxon>Hypocreomycetidae</taxon>
        <taxon>Hypocreales</taxon>
        <taxon>Nectriaceae</taxon>
        <taxon>Fusarium</taxon>
        <taxon>Fusarium fujikuroi species complex</taxon>
    </lineage>
</organism>
<proteinExistence type="predicted"/>
<evidence type="ECO:0000256" key="2">
    <source>
        <dbReference type="ARBA" id="ARBA00023004"/>
    </source>
</evidence>
<dbReference type="GO" id="GO:0000785">
    <property type="term" value="C:chromatin"/>
    <property type="evidence" value="ECO:0007669"/>
    <property type="project" value="TreeGrafter"/>
</dbReference>
<dbReference type="Proteomes" id="UP000760494">
    <property type="component" value="Unassembled WGS sequence"/>
</dbReference>
<name>A0A9Q9RUQ0_FUSFU</name>
<evidence type="ECO:0000313" key="5">
    <source>
        <dbReference type="EMBL" id="VTT78172.1"/>
    </source>
</evidence>
<feature type="compositionally biased region" description="Basic and acidic residues" evidence="3">
    <location>
        <begin position="24"/>
        <end position="42"/>
    </location>
</feature>
<sequence>MPIPIPLPIAKPQTALPTEDAEQDQERVPESSRASTLDKNESVSEPEPSGEPFVLSREDMGEKMPETLYALLQNPEFKNPVKLNFIDEETGKECIRQAMELENHLDVRYNLITPRARGGMKVTKSEPPSDDAAGLPTIDLDSSLPYTPLDEAVISRETRSVCHFAGIIDCDHPIYKNTPLYSGLLLAGMANVLTYTYTHFGGAGSATAMHKEDDRFLSCNIVLFGLKKWVMIRKEETEKFEKWVCMYNKTSSCDQFVRHLNIFFDPEELEKAGIGYDIITHGPGELVVTQEYQYHQVFNVMLTLAIATNFLLSGVQPRVKSEQDRLKVCSLCGIGGLHGLEGFYVDWVDNNLGPDGSQKRKLISGHGSARRRKRTQGWEPAVSARQTRQFTRQQKAEDRVANDRENVDGMECMRRETFDNGTIDNQGAPQDDGAPDDGMRHVMEELERNGQFVFIPQLSENTNPGTRVNRLAMAVLSKHAVEQFITVIKLSKQRPEDFRRTPIVPLLEGANTEQQIIELVAERIKIIAGNENKGNYYTILT</sequence>
<dbReference type="PANTHER" id="PTHR10694:SF33">
    <property type="entry name" value="LYSINE-SPECIFIC DEMETHYLASE 5"/>
    <property type="match status" value="1"/>
</dbReference>
<dbReference type="PROSITE" id="PS51184">
    <property type="entry name" value="JMJC"/>
    <property type="match status" value="1"/>
</dbReference>
<dbReference type="PANTHER" id="PTHR10694">
    <property type="entry name" value="LYSINE-SPECIFIC DEMETHYLASE"/>
    <property type="match status" value="1"/>
</dbReference>
<keyword evidence="2" id="KW-0408">Iron</keyword>
<dbReference type="GO" id="GO:0034647">
    <property type="term" value="F:histone H3K4me/H3K4me2/H3K4me3 demethylase activity"/>
    <property type="evidence" value="ECO:0007669"/>
    <property type="project" value="TreeGrafter"/>
</dbReference>
<protein>
    <recommendedName>
        <fullName evidence="4">JmjC domain-containing protein</fullName>
    </recommendedName>
</protein>
<dbReference type="InterPro" id="IPR003347">
    <property type="entry name" value="JmjC_dom"/>
</dbReference>
<dbReference type="AlphaFoldDB" id="A0A9Q9RUQ0"/>
<feature type="domain" description="JmjC" evidence="4">
    <location>
        <begin position="175"/>
        <end position="327"/>
    </location>
</feature>
<dbReference type="Gene3D" id="2.60.120.650">
    <property type="entry name" value="Cupin"/>
    <property type="match status" value="1"/>
</dbReference>
<dbReference type="GO" id="GO:0046872">
    <property type="term" value="F:metal ion binding"/>
    <property type="evidence" value="ECO:0007669"/>
    <property type="project" value="UniProtKB-KW"/>
</dbReference>
<dbReference type="SMART" id="SM00558">
    <property type="entry name" value="JmjC"/>
    <property type="match status" value="1"/>
</dbReference>
<feature type="compositionally biased region" description="Basic residues" evidence="3">
    <location>
        <begin position="359"/>
        <end position="375"/>
    </location>
</feature>
<feature type="compositionally biased region" description="Polar residues" evidence="3">
    <location>
        <begin position="384"/>
        <end position="393"/>
    </location>
</feature>
<dbReference type="EMBL" id="CABFJX010000391">
    <property type="protein sequence ID" value="VTT78172.1"/>
    <property type="molecule type" value="Genomic_DNA"/>
</dbReference>
<accession>A0A9Q9RUQ0</accession>
<dbReference type="Pfam" id="PF02373">
    <property type="entry name" value="JmjC"/>
    <property type="match status" value="1"/>
</dbReference>
<reference evidence="5" key="1">
    <citation type="submission" date="2019-05" db="EMBL/GenBank/DDBJ databases">
        <authorList>
            <person name="Piombo E."/>
        </authorList>
    </citation>
    <scope>NUCLEOTIDE SEQUENCE</scope>
    <source>
        <strain evidence="5">C2S</strain>
    </source>
</reference>
<dbReference type="GO" id="GO:0005634">
    <property type="term" value="C:nucleus"/>
    <property type="evidence" value="ECO:0007669"/>
    <property type="project" value="TreeGrafter"/>
</dbReference>
<evidence type="ECO:0000259" key="4">
    <source>
        <dbReference type="PROSITE" id="PS51184"/>
    </source>
</evidence>
<dbReference type="GO" id="GO:0006355">
    <property type="term" value="P:regulation of DNA-templated transcription"/>
    <property type="evidence" value="ECO:0007669"/>
    <property type="project" value="TreeGrafter"/>
</dbReference>
<feature type="region of interest" description="Disordered" evidence="3">
    <location>
        <begin position="358"/>
        <end position="400"/>
    </location>
</feature>
<evidence type="ECO:0000256" key="1">
    <source>
        <dbReference type="ARBA" id="ARBA00022723"/>
    </source>
</evidence>
<evidence type="ECO:0000256" key="3">
    <source>
        <dbReference type="SAM" id="MobiDB-lite"/>
    </source>
</evidence>
<evidence type="ECO:0000313" key="6">
    <source>
        <dbReference type="Proteomes" id="UP000760494"/>
    </source>
</evidence>
<comment type="caution">
    <text evidence="5">The sequence shown here is derived from an EMBL/GenBank/DDBJ whole genome shotgun (WGS) entry which is preliminary data.</text>
</comment>
<feature type="compositionally biased region" description="Low complexity" evidence="3">
    <location>
        <begin position="43"/>
        <end position="52"/>
    </location>
</feature>
<keyword evidence="1" id="KW-0479">Metal-binding</keyword>
<feature type="region of interest" description="Disordered" evidence="3">
    <location>
        <begin position="1"/>
        <end position="56"/>
    </location>
</feature>